<evidence type="ECO:0000313" key="3">
    <source>
        <dbReference type="EMBL" id="MBB1116740.1"/>
    </source>
</evidence>
<comment type="caution">
    <text evidence="3">The sequence shown here is derived from an EMBL/GenBank/DDBJ whole genome shotgun (WGS) entry which is preliminary data.</text>
</comment>
<evidence type="ECO:0008006" key="5">
    <source>
        <dbReference type="Google" id="ProtNLM"/>
    </source>
</evidence>
<dbReference type="RefSeq" id="WP_182621963.1">
    <property type="nucleotide sequence ID" value="NZ_JACIUV010000003.1"/>
</dbReference>
<feature type="region of interest" description="Disordered" evidence="1">
    <location>
        <begin position="140"/>
        <end position="165"/>
    </location>
</feature>
<dbReference type="AlphaFoldDB" id="A0A7W3UZH6"/>
<accession>A0A7W3UZH6</accession>
<feature type="region of interest" description="Disordered" evidence="1">
    <location>
        <begin position="430"/>
        <end position="449"/>
    </location>
</feature>
<protein>
    <recommendedName>
        <fullName evidence="5">Transmembrane repetitive protein</fullName>
    </recommendedName>
</protein>
<name>A0A7W3UZH6_9GAMM</name>
<evidence type="ECO:0000256" key="2">
    <source>
        <dbReference type="SAM" id="Phobius"/>
    </source>
</evidence>
<feature type="region of interest" description="Disordered" evidence="1">
    <location>
        <begin position="600"/>
        <end position="627"/>
    </location>
</feature>
<keyword evidence="2" id="KW-0812">Transmembrane</keyword>
<proteinExistence type="predicted"/>
<keyword evidence="2" id="KW-1133">Transmembrane helix</keyword>
<dbReference type="EMBL" id="JACIUV010000003">
    <property type="protein sequence ID" value="MBB1116740.1"/>
    <property type="molecule type" value="Genomic_DNA"/>
</dbReference>
<keyword evidence="2" id="KW-0472">Membrane</keyword>
<organism evidence="3 4">
    <name type="scientific">Stenotrophomonas koreensis</name>
    <dbReference type="NCBI Taxonomy" id="266128"/>
    <lineage>
        <taxon>Bacteria</taxon>
        <taxon>Pseudomonadati</taxon>
        <taxon>Pseudomonadota</taxon>
        <taxon>Gammaproteobacteria</taxon>
        <taxon>Lysobacterales</taxon>
        <taxon>Lysobacteraceae</taxon>
        <taxon>Stenotrophomonas</taxon>
    </lineage>
</organism>
<evidence type="ECO:0000313" key="4">
    <source>
        <dbReference type="Proteomes" id="UP000550609"/>
    </source>
</evidence>
<gene>
    <name evidence="3" type="ORF">H4O09_06665</name>
</gene>
<sequence>MSQSRRQDIIDGILGRVHSAPDVFVQQRWSLWMRLYPRPVPTRRDAMIACLQACPVVQKRPVPSAWPAWLALLCWQMGPEPAPDQRMLRLVAAVLSAGLHLGFALLLLWIALVRSSMPMTAGEQQGERMALRFVSAGQEQGQTADAGSGEAAAARSAAASQPAVQRTGASRLTGAAADATVEVVAVDSAATAALSTVPAGESLPLQTPMPLAAEPDVRPLPPPPVLAAEVSPAAELPVMVQTPPPLRAIAPRPLDFVLEQAPELAVVERTLELASAVPKARSVVLPSAPVVVAPRTLAVPERSIPMAIAAPSVAPVPVGQLAIPAVRDAPALAVAERDIALRQPVPQLTGVQPAAPLKAGSTLEVPSVPEHEVALRQLAPSIAGLKVVPSIAVPDAAGRALAVAEREIHLPARATPLPVDGRLLAEGAEAPAAQPRAEPAGMAAPPVSAGAAAATEDGYRAAAGTAQDWSRPTAGSDDWSAVGPVTGDSARAGMPAGLRAADLPPAQARRGAPGGENDQWTRQRLDAGGTWLRRPPPGHRAGRFDRYWVPNESLLAEWVRQGIRQVEIPLPGGSGTISCVISLLQFGGGCGVTDVNMQEQPARARPAPDIPFKPALQDDNGSRQGLP</sequence>
<evidence type="ECO:0000256" key="1">
    <source>
        <dbReference type="SAM" id="MobiDB-lite"/>
    </source>
</evidence>
<feature type="compositionally biased region" description="Low complexity" evidence="1">
    <location>
        <begin position="144"/>
        <end position="163"/>
    </location>
</feature>
<dbReference type="Proteomes" id="UP000550609">
    <property type="component" value="Unassembled WGS sequence"/>
</dbReference>
<feature type="transmembrane region" description="Helical" evidence="2">
    <location>
        <begin position="90"/>
        <end position="112"/>
    </location>
</feature>
<reference evidence="3 4" key="1">
    <citation type="submission" date="2020-08" db="EMBL/GenBank/DDBJ databases">
        <title>Stenotrophomonas sp. W1S232.</title>
        <authorList>
            <person name="Deng Y."/>
        </authorList>
    </citation>
    <scope>NUCLEOTIDE SEQUENCE [LARGE SCALE GENOMIC DNA]</scope>
    <source>
        <strain evidence="3 4">W1S232</strain>
    </source>
</reference>